<evidence type="ECO:0000313" key="3">
    <source>
        <dbReference type="Proteomes" id="UP000224567"/>
    </source>
</evidence>
<dbReference type="EMBL" id="MLFT02000009">
    <property type="protein sequence ID" value="PHT38765.1"/>
    <property type="molecule type" value="Genomic_DNA"/>
</dbReference>
<name>A0A2G2W0K8_CAPBA</name>
<reference evidence="2 3" key="1">
    <citation type="journal article" date="2017" name="Genome Biol.">
        <title>New reference genome sequences of hot pepper reveal the massive evolution of plant disease-resistance genes by retroduplication.</title>
        <authorList>
            <person name="Kim S."/>
            <person name="Park J."/>
            <person name="Yeom S.I."/>
            <person name="Kim Y.M."/>
            <person name="Seo E."/>
            <person name="Kim K.T."/>
            <person name="Kim M.S."/>
            <person name="Lee J.M."/>
            <person name="Cheong K."/>
            <person name="Shin H.S."/>
            <person name="Kim S.B."/>
            <person name="Han K."/>
            <person name="Lee J."/>
            <person name="Park M."/>
            <person name="Lee H.A."/>
            <person name="Lee H.Y."/>
            <person name="Lee Y."/>
            <person name="Oh S."/>
            <person name="Lee J.H."/>
            <person name="Choi E."/>
            <person name="Choi E."/>
            <person name="Lee S.E."/>
            <person name="Jeon J."/>
            <person name="Kim H."/>
            <person name="Choi G."/>
            <person name="Song H."/>
            <person name="Lee J."/>
            <person name="Lee S.C."/>
            <person name="Kwon J.K."/>
            <person name="Lee H.Y."/>
            <person name="Koo N."/>
            <person name="Hong Y."/>
            <person name="Kim R.W."/>
            <person name="Kang W.H."/>
            <person name="Huh J.H."/>
            <person name="Kang B.C."/>
            <person name="Yang T.J."/>
            <person name="Lee Y.H."/>
            <person name="Bennetzen J.L."/>
            <person name="Choi D."/>
        </authorList>
    </citation>
    <scope>NUCLEOTIDE SEQUENCE [LARGE SCALE GENOMIC DNA]</scope>
    <source>
        <strain evidence="3">cv. PBC81</strain>
    </source>
</reference>
<feature type="compositionally biased region" description="Polar residues" evidence="1">
    <location>
        <begin position="10"/>
        <end position="19"/>
    </location>
</feature>
<accession>A0A2G2W0K8</accession>
<proteinExistence type="predicted"/>
<dbReference type="Proteomes" id="UP000224567">
    <property type="component" value="Unassembled WGS sequence"/>
</dbReference>
<protein>
    <submittedName>
        <fullName evidence="2">Uncharacterized protein</fullName>
    </submittedName>
</protein>
<dbReference type="AlphaFoldDB" id="A0A2G2W0K8"/>
<evidence type="ECO:0000256" key="1">
    <source>
        <dbReference type="SAM" id="MobiDB-lite"/>
    </source>
</evidence>
<sequence>MAAEKATCGASETYNTSGCLEQCDDGETTQQDQTKASRSEFRLLGKALAHRAVFGAGSRRGRARKVRNMNDLKTLPSRLSKVSLANEDQNY</sequence>
<feature type="region of interest" description="Disordered" evidence="1">
    <location>
        <begin position="1"/>
        <end position="37"/>
    </location>
</feature>
<reference evidence="3" key="2">
    <citation type="journal article" date="2017" name="J. Anim. Genet.">
        <title>Multiple reference genome sequences of hot pepper reveal the massive evolution of plant disease resistance genes by retroduplication.</title>
        <authorList>
            <person name="Kim S."/>
            <person name="Park J."/>
            <person name="Yeom S.-I."/>
            <person name="Kim Y.-M."/>
            <person name="Seo E."/>
            <person name="Kim K.-T."/>
            <person name="Kim M.-S."/>
            <person name="Lee J.M."/>
            <person name="Cheong K."/>
            <person name="Shin H.-S."/>
            <person name="Kim S.-B."/>
            <person name="Han K."/>
            <person name="Lee J."/>
            <person name="Park M."/>
            <person name="Lee H.-A."/>
            <person name="Lee H.-Y."/>
            <person name="Lee Y."/>
            <person name="Oh S."/>
            <person name="Lee J.H."/>
            <person name="Choi E."/>
            <person name="Choi E."/>
            <person name="Lee S.E."/>
            <person name="Jeon J."/>
            <person name="Kim H."/>
            <person name="Choi G."/>
            <person name="Song H."/>
            <person name="Lee J."/>
            <person name="Lee S.-C."/>
            <person name="Kwon J.-K."/>
            <person name="Lee H.-Y."/>
            <person name="Koo N."/>
            <person name="Hong Y."/>
            <person name="Kim R.W."/>
            <person name="Kang W.-H."/>
            <person name="Huh J.H."/>
            <person name="Kang B.-C."/>
            <person name="Yang T.-J."/>
            <person name="Lee Y.-H."/>
            <person name="Bennetzen J.L."/>
            <person name="Choi D."/>
        </authorList>
    </citation>
    <scope>NUCLEOTIDE SEQUENCE [LARGE SCALE GENOMIC DNA]</scope>
    <source>
        <strain evidence="3">cv. PBC81</strain>
    </source>
</reference>
<organism evidence="2 3">
    <name type="scientific">Capsicum baccatum</name>
    <name type="common">Peruvian pepper</name>
    <dbReference type="NCBI Taxonomy" id="33114"/>
    <lineage>
        <taxon>Eukaryota</taxon>
        <taxon>Viridiplantae</taxon>
        <taxon>Streptophyta</taxon>
        <taxon>Embryophyta</taxon>
        <taxon>Tracheophyta</taxon>
        <taxon>Spermatophyta</taxon>
        <taxon>Magnoliopsida</taxon>
        <taxon>eudicotyledons</taxon>
        <taxon>Gunneridae</taxon>
        <taxon>Pentapetalae</taxon>
        <taxon>asterids</taxon>
        <taxon>lamiids</taxon>
        <taxon>Solanales</taxon>
        <taxon>Solanaceae</taxon>
        <taxon>Solanoideae</taxon>
        <taxon>Capsiceae</taxon>
        <taxon>Capsicum</taxon>
    </lineage>
</organism>
<keyword evidence="3" id="KW-1185">Reference proteome</keyword>
<evidence type="ECO:0000313" key="2">
    <source>
        <dbReference type="EMBL" id="PHT38765.1"/>
    </source>
</evidence>
<dbReference type="OrthoDB" id="1616998at2759"/>
<comment type="caution">
    <text evidence="2">The sequence shown here is derived from an EMBL/GenBank/DDBJ whole genome shotgun (WGS) entry which is preliminary data.</text>
</comment>
<gene>
    <name evidence="2" type="ORF">CQW23_22338</name>
</gene>